<keyword evidence="3" id="KW-0812">Transmembrane</keyword>
<dbReference type="AlphaFoldDB" id="A0A3M2MBD7"/>
<evidence type="ECO:0000256" key="4">
    <source>
        <dbReference type="ARBA" id="ARBA00022927"/>
    </source>
</evidence>
<name>A0A3M2MBD7_9ACTN</name>
<dbReference type="InterPro" id="IPR003369">
    <property type="entry name" value="TatA/B/E"/>
</dbReference>
<dbReference type="GO" id="GO:0016020">
    <property type="term" value="C:membrane"/>
    <property type="evidence" value="ECO:0007669"/>
    <property type="project" value="UniProtKB-ARBA"/>
</dbReference>
<evidence type="ECO:0000313" key="9">
    <source>
        <dbReference type="EMBL" id="RMI46193.1"/>
    </source>
</evidence>
<dbReference type="Pfam" id="PF02416">
    <property type="entry name" value="TatA_B_E"/>
    <property type="match status" value="1"/>
</dbReference>
<comment type="caution">
    <text evidence="9">The sequence shown here is derived from an EMBL/GenBank/DDBJ whole genome shotgun (WGS) entry which is preliminary data.</text>
</comment>
<keyword evidence="10" id="KW-1185">Reference proteome</keyword>
<organism evidence="9 10">
    <name type="scientific">Actinomadura harenae</name>
    <dbReference type="NCBI Taxonomy" id="2483351"/>
    <lineage>
        <taxon>Bacteria</taxon>
        <taxon>Bacillati</taxon>
        <taxon>Actinomycetota</taxon>
        <taxon>Actinomycetes</taxon>
        <taxon>Streptosporangiales</taxon>
        <taxon>Thermomonosporaceae</taxon>
        <taxon>Actinomadura</taxon>
    </lineage>
</organism>
<dbReference type="OrthoDB" id="3267321at2"/>
<gene>
    <name evidence="9" type="ORF">EBO15_07810</name>
</gene>
<keyword evidence="5" id="KW-1133">Transmembrane helix</keyword>
<evidence type="ECO:0000256" key="7">
    <source>
        <dbReference type="ARBA" id="ARBA00023136"/>
    </source>
</evidence>
<keyword evidence="2" id="KW-0813">Transport</keyword>
<reference evidence="9 10" key="1">
    <citation type="submission" date="2018-10" db="EMBL/GenBank/DDBJ databases">
        <title>Isolation from soil.</title>
        <authorList>
            <person name="Hu J."/>
        </authorList>
    </citation>
    <scope>NUCLEOTIDE SEQUENCE [LARGE SCALE GENOMIC DNA]</scope>
    <source>
        <strain evidence="9 10">NEAU-Ht49</strain>
    </source>
</reference>
<protein>
    <submittedName>
        <fullName evidence="9">Translocase</fullName>
    </submittedName>
</protein>
<evidence type="ECO:0000256" key="5">
    <source>
        <dbReference type="ARBA" id="ARBA00022989"/>
    </source>
</evidence>
<accession>A0A3M2MBD7</accession>
<evidence type="ECO:0000313" key="10">
    <source>
        <dbReference type="Proteomes" id="UP000282674"/>
    </source>
</evidence>
<proteinExistence type="predicted"/>
<dbReference type="GO" id="GO:0015031">
    <property type="term" value="P:protein transport"/>
    <property type="evidence" value="ECO:0007669"/>
    <property type="project" value="UniProtKB-KW"/>
</dbReference>
<dbReference type="EMBL" id="RFFG01000010">
    <property type="protein sequence ID" value="RMI46193.1"/>
    <property type="molecule type" value="Genomic_DNA"/>
</dbReference>
<dbReference type="RefSeq" id="WP_122193714.1">
    <property type="nucleotide sequence ID" value="NZ_JBHSKC010000013.1"/>
</dbReference>
<keyword evidence="6" id="KW-0811">Translocation</keyword>
<dbReference type="Gene3D" id="1.20.5.3310">
    <property type="match status" value="1"/>
</dbReference>
<evidence type="ECO:0000256" key="8">
    <source>
        <dbReference type="SAM" id="MobiDB-lite"/>
    </source>
</evidence>
<feature type="region of interest" description="Disordered" evidence="8">
    <location>
        <begin position="77"/>
        <end position="115"/>
    </location>
</feature>
<dbReference type="Proteomes" id="UP000282674">
    <property type="component" value="Unassembled WGS sequence"/>
</dbReference>
<comment type="subcellular location">
    <subcellularLocation>
        <location evidence="1">Membrane</location>
        <topology evidence="1">Single-pass membrane protein</topology>
    </subcellularLocation>
</comment>
<keyword evidence="7" id="KW-0472">Membrane</keyword>
<evidence type="ECO:0000256" key="2">
    <source>
        <dbReference type="ARBA" id="ARBA00022448"/>
    </source>
</evidence>
<keyword evidence="4" id="KW-0653">Protein transport</keyword>
<evidence type="ECO:0000256" key="6">
    <source>
        <dbReference type="ARBA" id="ARBA00023010"/>
    </source>
</evidence>
<evidence type="ECO:0000256" key="3">
    <source>
        <dbReference type="ARBA" id="ARBA00022692"/>
    </source>
</evidence>
<sequence>MFDIGLVKLGVLGVLALLIFGDRLPEVARQAGRTLREVRAMADAARQGMRESLGPGFEDFDPADLHPNTFLRKHLFDDVPPSWPSPTGTPRAAVPSPSTPLIFDDAPPPFDDEAT</sequence>
<evidence type="ECO:0000256" key="1">
    <source>
        <dbReference type="ARBA" id="ARBA00004167"/>
    </source>
</evidence>
<dbReference type="NCBIfam" id="NF002377">
    <property type="entry name" value="PRK01371.1-4"/>
    <property type="match status" value="1"/>
</dbReference>